<evidence type="ECO:0000256" key="13">
    <source>
        <dbReference type="ARBA" id="ARBA00022842"/>
    </source>
</evidence>
<evidence type="ECO:0000256" key="11">
    <source>
        <dbReference type="ARBA" id="ARBA00022741"/>
    </source>
</evidence>
<dbReference type="GO" id="GO:0008841">
    <property type="term" value="F:dihydrofolate synthase activity"/>
    <property type="evidence" value="ECO:0007669"/>
    <property type="project" value="UniProtKB-EC"/>
</dbReference>
<evidence type="ECO:0000256" key="9">
    <source>
        <dbReference type="ARBA" id="ARBA00022598"/>
    </source>
</evidence>
<evidence type="ECO:0000256" key="14">
    <source>
        <dbReference type="ARBA" id="ARBA00022909"/>
    </source>
</evidence>
<keyword evidence="12 22" id="KW-0067">ATP-binding</keyword>
<comment type="catalytic activity">
    <reaction evidence="20">
        <text>(6R)-5,10-methylenetetrahydrofolyl-(gamma-L-Glu)(n) + L-glutamate + ATP = (6R)-5,10-methylenetetrahydrofolyl-(gamma-L-Glu)(n+1) + ADP + phosphate + H(+)</text>
        <dbReference type="Rhea" id="RHEA:51912"/>
        <dbReference type="Rhea" id="RHEA-COMP:13257"/>
        <dbReference type="Rhea" id="RHEA-COMP:13258"/>
        <dbReference type="ChEBI" id="CHEBI:15378"/>
        <dbReference type="ChEBI" id="CHEBI:29985"/>
        <dbReference type="ChEBI" id="CHEBI:30616"/>
        <dbReference type="ChEBI" id="CHEBI:43474"/>
        <dbReference type="ChEBI" id="CHEBI:136572"/>
        <dbReference type="ChEBI" id="CHEBI:456216"/>
        <dbReference type="EC" id="6.3.2.17"/>
    </reaction>
</comment>
<evidence type="ECO:0000259" key="24">
    <source>
        <dbReference type="Pfam" id="PF08245"/>
    </source>
</evidence>
<dbReference type="GO" id="GO:0046872">
    <property type="term" value="F:metal ion binding"/>
    <property type="evidence" value="ECO:0007669"/>
    <property type="project" value="UniProtKB-KW"/>
</dbReference>
<dbReference type="Pfam" id="PF02875">
    <property type="entry name" value="Mur_ligase_C"/>
    <property type="match status" value="1"/>
</dbReference>
<protein>
    <recommendedName>
        <fullName evidence="8">Dihydrofolate synthase/folylpolyglutamate synthase</fullName>
        <ecNumber evidence="6">6.3.2.12</ecNumber>
        <ecNumber evidence="7">6.3.2.17</ecNumber>
    </recommendedName>
    <alternativeName>
        <fullName evidence="17">Folylpoly-gamma-glutamate synthetase-dihydrofolate synthetase</fullName>
    </alternativeName>
    <alternativeName>
        <fullName evidence="15">Folylpolyglutamate synthetase</fullName>
    </alternativeName>
    <alternativeName>
        <fullName evidence="16">Tetrahydrofolylpolyglutamate synthase</fullName>
    </alternativeName>
</protein>
<evidence type="ECO:0000256" key="18">
    <source>
        <dbReference type="ARBA" id="ARBA00047493"/>
    </source>
</evidence>
<comment type="catalytic activity">
    <reaction evidence="19">
        <text>10-formyltetrahydrofolyl-(gamma-L-Glu)(n) + L-glutamate + ATP = 10-formyltetrahydrofolyl-(gamma-L-Glu)(n+1) + ADP + phosphate + H(+)</text>
        <dbReference type="Rhea" id="RHEA:51904"/>
        <dbReference type="Rhea" id="RHEA-COMP:13088"/>
        <dbReference type="Rhea" id="RHEA-COMP:14300"/>
        <dbReference type="ChEBI" id="CHEBI:15378"/>
        <dbReference type="ChEBI" id="CHEBI:29985"/>
        <dbReference type="ChEBI" id="CHEBI:30616"/>
        <dbReference type="ChEBI" id="CHEBI:43474"/>
        <dbReference type="ChEBI" id="CHEBI:134413"/>
        <dbReference type="ChEBI" id="CHEBI:456216"/>
        <dbReference type="EC" id="6.3.2.17"/>
    </reaction>
</comment>
<dbReference type="GO" id="GO:0046656">
    <property type="term" value="P:folic acid biosynthetic process"/>
    <property type="evidence" value="ECO:0007669"/>
    <property type="project" value="UniProtKB-KW"/>
</dbReference>
<evidence type="ECO:0000256" key="22">
    <source>
        <dbReference type="PIRNR" id="PIRNR001563"/>
    </source>
</evidence>
<comment type="catalytic activity">
    <reaction evidence="21">
        <text>7,8-dihydropteroate + L-glutamate + ATP = 7,8-dihydrofolate + ADP + phosphate + H(+)</text>
        <dbReference type="Rhea" id="RHEA:23584"/>
        <dbReference type="ChEBI" id="CHEBI:15378"/>
        <dbReference type="ChEBI" id="CHEBI:17839"/>
        <dbReference type="ChEBI" id="CHEBI:29985"/>
        <dbReference type="ChEBI" id="CHEBI:30616"/>
        <dbReference type="ChEBI" id="CHEBI:43474"/>
        <dbReference type="ChEBI" id="CHEBI:57451"/>
        <dbReference type="ChEBI" id="CHEBI:456216"/>
        <dbReference type="EC" id="6.3.2.12"/>
    </reaction>
</comment>
<dbReference type="PIRSF" id="PIRSF001563">
    <property type="entry name" value="Folylpolyglu_synth"/>
    <property type="match status" value="1"/>
</dbReference>
<evidence type="ECO:0000256" key="4">
    <source>
        <dbReference type="ARBA" id="ARBA00005150"/>
    </source>
</evidence>
<evidence type="ECO:0000313" key="25">
    <source>
        <dbReference type="EMBL" id="TCS85480.1"/>
    </source>
</evidence>
<feature type="domain" description="Mur ligase central" evidence="24">
    <location>
        <begin position="51"/>
        <end position="270"/>
    </location>
</feature>
<dbReference type="PROSITE" id="PS01012">
    <property type="entry name" value="FOLYLPOLYGLU_SYNT_2"/>
    <property type="match status" value="1"/>
</dbReference>
<dbReference type="GO" id="GO:0004326">
    <property type="term" value="F:tetrahydrofolylpolyglutamate synthase activity"/>
    <property type="evidence" value="ECO:0007669"/>
    <property type="project" value="UniProtKB-EC"/>
</dbReference>
<dbReference type="EC" id="6.3.2.12" evidence="6"/>
<dbReference type="PANTHER" id="PTHR11136">
    <property type="entry name" value="FOLYLPOLYGLUTAMATE SYNTHASE-RELATED"/>
    <property type="match status" value="1"/>
</dbReference>
<evidence type="ECO:0000256" key="2">
    <source>
        <dbReference type="ARBA" id="ARBA00002714"/>
    </source>
</evidence>
<dbReference type="InterPro" id="IPR001645">
    <property type="entry name" value="Folylpolyglutamate_synth"/>
</dbReference>
<evidence type="ECO:0000256" key="8">
    <source>
        <dbReference type="ARBA" id="ARBA00019357"/>
    </source>
</evidence>
<keyword evidence="9 22" id="KW-0436">Ligase</keyword>
<evidence type="ECO:0000256" key="10">
    <source>
        <dbReference type="ARBA" id="ARBA00022723"/>
    </source>
</evidence>
<dbReference type="Gene3D" id="3.40.1190.10">
    <property type="entry name" value="Mur-like, catalytic domain"/>
    <property type="match status" value="1"/>
</dbReference>
<dbReference type="InterPro" id="IPR036615">
    <property type="entry name" value="Mur_ligase_C_dom_sf"/>
</dbReference>
<evidence type="ECO:0000256" key="20">
    <source>
        <dbReference type="ARBA" id="ARBA00049035"/>
    </source>
</evidence>
<dbReference type="RefSeq" id="WP_132130194.1">
    <property type="nucleotide sequence ID" value="NZ_CP042432.1"/>
</dbReference>
<organism evidence="25 26">
    <name type="scientific">Anseongella ginsenosidimutans</name>
    <dbReference type="NCBI Taxonomy" id="496056"/>
    <lineage>
        <taxon>Bacteria</taxon>
        <taxon>Pseudomonadati</taxon>
        <taxon>Bacteroidota</taxon>
        <taxon>Sphingobacteriia</taxon>
        <taxon>Sphingobacteriales</taxon>
        <taxon>Sphingobacteriaceae</taxon>
        <taxon>Anseongella</taxon>
    </lineage>
</organism>
<dbReference type="InterPro" id="IPR036565">
    <property type="entry name" value="Mur-like_cat_sf"/>
</dbReference>
<evidence type="ECO:0000256" key="6">
    <source>
        <dbReference type="ARBA" id="ARBA00013023"/>
    </source>
</evidence>
<accession>A0A4R3KNC9</accession>
<comment type="pathway">
    <text evidence="3">Cofactor biosynthesis; tetrahydrofolate biosynthesis; 7,8-dihydrofolate from 2-amino-4-hydroxy-6-hydroxymethyl-7,8-dihydropteridine diphosphate and 4-aminobenzoate: step 2/2.</text>
</comment>
<evidence type="ECO:0000256" key="5">
    <source>
        <dbReference type="ARBA" id="ARBA00008276"/>
    </source>
</evidence>
<name>A0A4R3KNC9_9SPHI</name>
<dbReference type="Proteomes" id="UP000295807">
    <property type="component" value="Unassembled WGS sequence"/>
</dbReference>
<proteinExistence type="inferred from homology"/>
<keyword evidence="26" id="KW-1185">Reference proteome</keyword>
<comment type="catalytic activity">
    <reaction evidence="18">
        <text>(6S)-5,6,7,8-tetrahydrofolyl-(gamma-L-Glu)(n) + L-glutamate + ATP = (6S)-5,6,7,8-tetrahydrofolyl-(gamma-L-Glu)(n+1) + ADP + phosphate + H(+)</text>
        <dbReference type="Rhea" id="RHEA:10580"/>
        <dbReference type="Rhea" id="RHEA-COMP:14738"/>
        <dbReference type="Rhea" id="RHEA-COMP:14740"/>
        <dbReference type="ChEBI" id="CHEBI:15378"/>
        <dbReference type="ChEBI" id="CHEBI:29985"/>
        <dbReference type="ChEBI" id="CHEBI:30616"/>
        <dbReference type="ChEBI" id="CHEBI:43474"/>
        <dbReference type="ChEBI" id="CHEBI:141005"/>
        <dbReference type="ChEBI" id="CHEBI:456216"/>
        <dbReference type="EC" id="6.3.2.17"/>
    </reaction>
</comment>
<evidence type="ECO:0000259" key="23">
    <source>
        <dbReference type="Pfam" id="PF02875"/>
    </source>
</evidence>
<dbReference type="Gene3D" id="3.90.190.20">
    <property type="entry name" value="Mur ligase, C-terminal domain"/>
    <property type="match status" value="1"/>
</dbReference>
<dbReference type="SUPFAM" id="SSF53244">
    <property type="entry name" value="MurD-like peptide ligases, peptide-binding domain"/>
    <property type="match status" value="1"/>
</dbReference>
<dbReference type="EMBL" id="SMAD01000012">
    <property type="protein sequence ID" value="TCS85480.1"/>
    <property type="molecule type" value="Genomic_DNA"/>
</dbReference>
<comment type="similarity">
    <text evidence="5 22">Belongs to the folylpolyglutamate synthase family.</text>
</comment>
<sequence length="434" mass="47748">MDYRETIDYLYSRLPVFHKIGLPAYRPDLRNINTLCQRLENPQNRFRSVHIGGTNGKGSVSHMLAAILQTAGYKTGLYTSPHLVDFRERIRVNGCMIPEEDVVRFVAANRSGIEGISPSFFEVTVAMAFWYFALQEVDIAVVEVGMGGRLDSTNIITPELSVITNIGLDHVHVLGSTLDAIAGEKAGIIKFGVPVVIGEYQEETAPVFREKAAQMQAPVHFASLDWDVNSINREEGFLEIAVRSSTFGKTLDLQLDLTGGYQKKNIRTVLSAVEELKKRGFTVGDKIVRDAVRRVKALTGFAGRWQILSAAPLMVCDTGHNQDGIREVLQQISATPHEKLHIVFGMVNDKDVEKILTILPQKACYYFCKAGVPRAMDENVLQEKAFAAGLRGEAFTSVKEAVEAARQAASVLDMIFIGGSTFVVAEAIVAANTL</sequence>
<dbReference type="PANTHER" id="PTHR11136:SF0">
    <property type="entry name" value="DIHYDROFOLATE SYNTHETASE-RELATED"/>
    <property type="match status" value="1"/>
</dbReference>
<dbReference type="InterPro" id="IPR013221">
    <property type="entry name" value="Mur_ligase_cen"/>
</dbReference>
<dbReference type="GO" id="GO:0005524">
    <property type="term" value="F:ATP binding"/>
    <property type="evidence" value="ECO:0007669"/>
    <property type="project" value="UniProtKB-KW"/>
</dbReference>
<keyword evidence="14" id="KW-0289">Folate biosynthesis</keyword>
<evidence type="ECO:0000256" key="12">
    <source>
        <dbReference type="ARBA" id="ARBA00022840"/>
    </source>
</evidence>
<keyword evidence="11 22" id="KW-0547">Nucleotide-binding</keyword>
<reference evidence="25 26" key="1">
    <citation type="submission" date="2019-03" db="EMBL/GenBank/DDBJ databases">
        <title>Genomic Encyclopedia of Type Strains, Phase IV (KMG-IV): sequencing the most valuable type-strain genomes for metagenomic binning, comparative biology and taxonomic classification.</title>
        <authorList>
            <person name="Goeker M."/>
        </authorList>
    </citation>
    <scope>NUCLEOTIDE SEQUENCE [LARGE SCALE GENOMIC DNA]</scope>
    <source>
        <strain evidence="25 26">DSM 21100</strain>
    </source>
</reference>
<comment type="function">
    <text evidence="2">Functions in two distinct reactions of the de novo folate biosynthetic pathway. Catalyzes the addition of a glutamate residue to dihydropteroate (7,8-dihydropteroate or H2Pte) to form dihydrofolate (7,8-dihydrofolate monoglutamate or H2Pte-Glu). Also catalyzes successive additions of L-glutamate to tetrahydrofolate or 10-formyltetrahydrofolate or 5,10-methylenetetrahydrofolate, leading to folylpolyglutamate derivatives.</text>
</comment>
<evidence type="ECO:0000256" key="21">
    <source>
        <dbReference type="ARBA" id="ARBA00049161"/>
    </source>
</evidence>
<evidence type="ECO:0000256" key="15">
    <source>
        <dbReference type="ARBA" id="ARBA00030048"/>
    </source>
</evidence>
<evidence type="ECO:0000256" key="16">
    <source>
        <dbReference type="ARBA" id="ARBA00030592"/>
    </source>
</evidence>
<evidence type="ECO:0000313" key="26">
    <source>
        <dbReference type="Proteomes" id="UP000295807"/>
    </source>
</evidence>
<dbReference type="InterPro" id="IPR004101">
    <property type="entry name" value="Mur_ligase_C"/>
</dbReference>
<comment type="cofactor">
    <cofactor evidence="1">
        <name>Mg(2+)</name>
        <dbReference type="ChEBI" id="CHEBI:18420"/>
    </cofactor>
</comment>
<dbReference type="NCBIfam" id="TIGR01499">
    <property type="entry name" value="folC"/>
    <property type="match status" value="1"/>
</dbReference>
<evidence type="ECO:0000256" key="3">
    <source>
        <dbReference type="ARBA" id="ARBA00004799"/>
    </source>
</evidence>
<gene>
    <name evidence="25" type="ORF">EDD80_11255</name>
</gene>
<dbReference type="FunFam" id="3.40.1190.10:FF:000011">
    <property type="entry name" value="Folylpolyglutamate synthase/dihydrofolate synthase"/>
    <property type="match status" value="1"/>
</dbReference>
<dbReference type="AlphaFoldDB" id="A0A4R3KNC9"/>
<comment type="caution">
    <text evidence="25">The sequence shown here is derived from an EMBL/GenBank/DDBJ whole genome shotgun (WGS) entry which is preliminary data.</text>
</comment>
<evidence type="ECO:0000256" key="17">
    <source>
        <dbReference type="ARBA" id="ARBA00032510"/>
    </source>
</evidence>
<dbReference type="SUPFAM" id="SSF53623">
    <property type="entry name" value="MurD-like peptide ligases, catalytic domain"/>
    <property type="match status" value="1"/>
</dbReference>
<keyword evidence="13" id="KW-0460">Magnesium</keyword>
<dbReference type="Pfam" id="PF08245">
    <property type="entry name" value="Mur_ligase_M"/>
    <property type="match status" value="1"/>
</dbReference>
<keyword evidence="10" id="KW-0479">Metal-binding</keyword>
<dbReference type="EC" id="6.3.2.17" evidence="7"/>
<comment type="pathway">
    <text evidence="4">Cofactor biosynthesis; tetrahydrofolylpolyglutamate biosynthesis.</text>
</comment>
<dbReference type="InterPro" id="IPR018109">
    <property type="entry name" value="Folylpolyglutamate_synth_CS"/>
</dbReference>
<dbReference type="GO" id="GO:0005737">
    <property type="term" value="C:cytoplasm"/>
    <property type="evidence" value="ECO:0007669"/>
    <property type="project" value="TreeGrafter"/>
</dbReference>
<evidence type="ECO:0000256" key="1">
    <source>
        <dbReference type="ARBA" id="ARBA00001946"/>
    </source>
</evidence>
<feature type="domain" description="Mur ligase C-terminal" evidence="23">
    <location>
        <begin position="303"/>
        <end position="420"/>
    </location>
</feature>
<dbReference type="OrthoDB" id="9809356at2"/>
<evidence type="ECO:0000256" key="19">
    <source>
        <dbReference type="ARBA" id="ARBA00047808"/>
    </source>
</evidence>
<evidence type="ECO:0000256" key="7">
    <source>
        <dbReference type="ARBA" id="ARBA00013025"/>
    </source>
</evidence>